<reference evidence="3 4" key="1">
    <citation type="submission" date="2019-08" db="EMBL/GenBank/DDBJ databases">
        <title>In-depth cultivation of the pig gut microbiome towards novel bacterial diversity and tailored functional studies.</title>
        <authorList>
            <person name="Wylensek D."/>
            <person name="Hitch T.C.A."/>
            <person name="Clavel T."/>
        </authorList>
    </citation>
    <scope>NUCLEOTIDE SEQUENCE [LARGE SCALE GENOMIC DNA]</scope>
    <source>
        <strain evidence="3 4">WCA-389-WT-23B</strain>
    </source>
</reference>
<feature type="transmembrane region" description="Helical" evidence="2">
    <location>
        <begin position="131"/>
        <end position="153"/>
    </location>
</feature>
<feature type="compositionally biased region" description="Low complexity" evidence="1">
    <location>
        <begin position="83"/>
        <end position="95"/>
    </location>
</feature>
<feature type="region of interest" description="Disordered" evidence="1">
    <location>
        <begin position="79"/>
        <end position="106"/>
    </location>
</feature>
<dbReference type="Proteomes" id="UP000436047">
    <property type="component" value="Unassembled WGS sequence"/>
</dbReference>
<keyword evidence="2" id="KW-0472">Membrane</keyword>
<dbReference type="AlphaFoldDB" id="A0A6N7W5P5"/>
<protein>
    <submittedName>
        <fullName evidence="3">Uncharacterized protein</fullName>
    </submittedName>
</protein>
<feature type="region of interest" description="Disordered" evidence="1">
    <location>
        <begin position="19"/>
        <end position="52"/>
    </location>
</feature>
<keyword evidence="4" id="KW-1185">Reference proteome</keyword>
<accession>A0A6N7W5P5</accession>
<evidence type="ECO:0000256" key="2">
    <source>
        <dbReference type="SAM" id="Phobius"/>
    </source>
</evidence>
<keyword evidence="2" id="KW-1133">Transmembrane helix</keyword>
<dbReference type="GeneID" id="86055410"/>
<keyword evidence="2" id="KW-0812">Transmembrane</keyword>
<evidence type="ECO:0000313" key="4">
    <source>
        <dbReference type="Proteomes" id="UP000436047"/>
    </source>
</evidence>
<name>A0A6N7W5P5_9FIRM</name>
<evidence type="ECO:0000313" key="3">
    <source>
        <dbReference type="EMBL" id="MSS90559.1"/>
    </source>
</evidence>
<dbReference type="RefSeq" id="WP_154467031.1">
    <property type="nucleotide sequence ID" value="NZ_VUMI01000041.1"/>
</dbReference>
<sequence length="169" mass="16710">MNDPNAALSIPSYIIRDNGAGEGLADLNQGKKTTAAPIKAKTSSGEKNGVEDSKVTVINPADGPDGILVAENEADGEIGAAGGAAASGSGAAAEGQDGGSEGAAVGEEILLDKENGGVQGQKQQAGSGKHMALIVVLAAAGLCIIAAAVFFLCSKGRKNSPGRRKKGRK</sequence>
<dbReference type="EMBL" id="VUMI01000041">
    <property type="protein sequence ID" value="MSS90559.1"/>
    <property type="molecule type" value="Genomic_DNA"/>
</dbReference>
<gene>
    <name evidence="3" type="ORF">FYJ45_20505</name>
</gene>
<organism evidence="3 4">
    <name type="scientific">Eisenbergiella porci</name>
    <dbReference type="NCBI Taxonomy" id="2652274"/>
    <lineage>
        <taxon>Bacteria</taxon>
        <taxon>Bacillati</taxon>
        <taxon>Bacillota</taxon>
        <taxon>Clostridia</taxon>
        <taxon>Lachnospirales</taxon>
        <taxon>Lachnospiraceae</taxon>
        <taxon>Eisenbergiella</taxon>
    </lineage>
</organism>
<proteinExistence type="predicted"/>
<evidence type="ECO:0000256" key="1">
    <source>
        <dbReference type="SAM" id="MobiDB-lite"/>
    </source>
</evidence>
<comment type="caution">
    <text evidence="3">The sequence shown here is derived from an EMBL/GenBank/DDBJ whole genome shotgun (WGS) entry which is preliminary data.</text>
</comment>
<feature type="compositionally biased region" description="Low complexity" evidence="1">
    <location>
        <begin position="31"/>
        <end position="42"/>
    </location>
</feature>